<dbReference type="EMBL" id="FKJW01000001">
    <property type="protein sequence ID" value="SAK12291.1"/>
    <property type="molecule type" value="Genomic_DNA"/>
</dbReference>
<protein>
    <recommendedName>
        <fullName evidence="3">DUF4238 domain-containing protein</fullName>
    </recommendedName>
</protein>
<evidence type="ECO:0000313" key="1">
    <source>
        <dbReference type="EMBL" id="SAK12291.1"/>
    </source>
</evidence>
<dbReference type="InterPro" id="IPR025332">
    <property type="entry name" value="DUF4238"/>
</dbReference>
<evidence type="ECO:0000313" key="2">
    <source>
        <dbReference type="Proteomes" id="UP000196218"/>
    </source>
</evidence>
<dbReference type="AlphaFoldDB" id="A0ABD7LFF8"/>
<gene>
    <name evidence="1" type="ORF">UA18_00383</name>
</gene>
<comment type="caution">
    <text evidence="1">The sequence shown here is derived from an EMBL/GenBank/DDBJ whole genome shotgun (WGS) entry which is preliminary data.</text>
</comment>
<dbReference type="Proteomes" id="UP000196218">
    <property type="component" value="Unassembled WGS sequence"/>
</dbReference>
<dbReference type="Pfam" id="PF14022">
    <property type="entry name" value="DUF4238"/>
    <property type="match status" value="1"/>
</dbReference>
<sequence length="324" mass="36506">MQQTKRHHYVPKAYLKSFCDADGRLLVYRKDEPSKPLHVTPDATQFRRYYYSQPIPGGGQDNNTLESLFSVVESSWPETVARLHRREDVNDRLPNFFEFMSLQRVRVPAARDLVEATLAQSVKDTMKVLLANGTLPPPPPGLENIAELVQVSIDPHQSIHAMTDMLKGMGILYDRLGFAAIHNTTDRRFLTSDNPVLWFNPAVPFTEQRPYTIDPDGPIALLFPVSPKLIIVGSTEYRETFGQHGLLHSSDVDEDAVDAMNRQICRFAYEAVIATDTGHEEMILEFADVSPVLETTRTKTANGLLTLGQQSFGRRLAKPKWNAT</sequence>
<proteinExistence type="predicted"/>
<reference evidence="1 2" key="1">
    <citation type="submission" date="2016-04" db="EMBL/GenBank/DDBJ databases">
        <authorList>
            <person name="Peeters C."/>
        </authorList>
    </citation>
    <scope>NUCLEOTIDE SEQUENCE [LARGE SCALE GENOMIC DNA]</scope>
    <source>
        <strain evidence="1">LMG 29311</strain>
    </source>
</reference>
<accession>A0ABD7LFF8</accession>
<dbReference type="RefSeq" id="WP_088925040.1">
    <property type="nucleotide sequence ID" value="NZ_CADFGW010000007.1"/>
</dbReference>
<organism evidence="1 2">
    <name type="scientific">Burkholderia multivorans</name>
    <dbReference type="NCBI Taxonomy" id="87883"/>
    <lineage>
        <taxon>Bacteria</taxon>
        <taxon>Pseudomonadati</taxon>
        <taxon>Pseudomonadota</taxon>
        <taxon>Betaproteobacteria</taxon>
        <taxon>Burkholderiales</taxon>
        <taxon>Burkholderiaceae</taxon>
        <taxon>Burkholderia</taxon>
        <taxon>Burkholderia cepacia complex</taxon>
    </lineage>
</organism>
<name>A0ABD7LFF8_9BURK</name>
<evidence type="ECO:0008006" key="3">
    <source>
        <dbReference type="Google" id="ProtNLM"/>
    </source>
</evidence>